<organism evidence="1 2">
    <name type="scientific">Brassica napus</name>
    <name type="common">Rape</name>
    <dbReference type="NCBI Taxonomy" id="3708"/>
    <lineage>
        <taxon>Eukaryota</taxon>
        <taxon>Viridiplantae</taxon>
        <taxon>Streptophyta</taxon>
        <taxon>Embryophyta</taxon>
        <taxon>Tracheophyta</taxon>
        <taxon>Spermatophyta</taxon>
        <taxon>Magnoliopsida</taxon>
        <taxon>eudicotyledons</taxon>
        <taxon>Gunneridae</taxon>
        <taxon>Pentapetalae</taxon>
        <taxon>rosids</taxon>
        <taxon>malvids</taxon>
        <taxon>Brassicales</taxon>
        <taxon>Brassicaceae</taxon>
        <taxon>Brassiceae</taxon>
        <taxon>Brassica</taxon>
    </lineage>
</organism>
<sequence length="25" mass="2846">MNTVLLTTHDHPSFPLSVFPLKHLT</sequence>
<protein>
    <submittedName>
        <fullName evidence="1">BnaC03g73470D protein</fullName>
    </submittedName>
</protein>
<dbReference type="AlphaFoldDB" id="A0A078J0J6"/>
<proteinExistence type="predicted"/>
<evidence type="ECO:0000313" key="1">
    <source>
        <dbReference type="EMBL" id="CDY56603.1"/>
    </source>
</evidence>
<keyword evidence="2" id="KW-1185">Reference proteome</keyword>
<evidence type="ECO:0000313" key="2">
    <source>
        <dbReference type="Proteomes" id="UP000028999"/>
    </source>
</evidence>
<dbReference type="Proteomes" id="UP000028999">
    <property type="component" value="Unassembled WGS sequence"/>
</dbReference>
<gene>
    <name evidence="1" type="primary">BnaC03g73470D</name>
    <name evidence="1" type="ORF">GSBRNA2T00019785001</name>
</gene>
<dbReference type="Gramene" id="CDY56603">
    <property type="protein sequence ID" value="CDY56603"/>
    <property type="gene ID" value="GSBRNA2T00019785001"/>
</dbReference>
<reference evidence="1 2" key="1">
    <citation type="journal article" date="2014" name="Science">
        <title>Plant genetics. Early allopolyploid evolution in the post-Neolithic Brassica napus oilseed genome.</title>
        <authorList>
            <person name="Chalhoub B."/>
            <person name="Denoeud F."/>
            <person name="Liu S."/>
            <person name="Parkin I.A."/>
            <person name="Tang H."/>
            <person name="Wang X."/>
            <person name="Chiquet J."/>
            <person name="Belcram H."/>
            <person name="Tong C."/>
            <person name="Samans B."/>
            <person name="Correa M."/>
            <person name="Da Silva C."/>
            <person name="Just J."/>
            <person name="Falentin C."/>
            <person name="Koh C.S."/>
            <person name="Le Clainche I."/>
            <person name="Bernard M."/>
            <person name="Bento P."/>
            <person name="Noel B."/>
            <person name="Labadie K."/>
            <person name="Alberti A."/>
            <person name="Charles M."/>
            <person name="Arnaud D."/>
            <person name="Guo H."/>
            <person name="Daviaud C."/>
            <person name="Alamery S."/>
            <person name="Jabbari K."/>
            <person name="Zhao M."/>
            <person name="Edger P.P."/>
            <person name="Chelaifa H."/>
            <person name="Tack D."/>
            <person name="Lassalle G."/>
            <person name="Mestiri I."/>
            <person name="Schnel N."/>
            <person name="Le Paslier M.C."/>
            <person name="Fan G."/>
            <person name="Renault V."/>
            <person name="Bayer P.E."/>
            <person name="Golicz A.A."/>
            <person name="Manoli S."/>
            <person name="Lee T.H."/>
            <person name="Thi V.H."/>
            <person name="Chalabi S."/>
            <person name="Hu Q."/>
            <person name="Fan C."/>
            <person name="Tollenaere R."/>
            <person name="Lu Y."/>
            <person name="Battail C."/>
            <person name="Shen J."/>
            <person name="Sidebottom C.H."/>
            <person name="Wang X."/>
            <person name="Canaguier A."/>
            <person name="Chauveau A."/>
            <person name="Berard A."/>
            <person name="Deniot G."/>
            <person name="Guan M."/>
            <person name="Liu Z."/>
            <person name="Sun F."/>
            <person name="Lim Y.P."/>
            <person name="Lyons E."/>
            <person name="Town C.D."/>
            <person name="Bancroft I."/>
            <person name="Wang X."/>
            <person name="Meng J."/>
            <person name="Ma J."/>
            <person name="Pires J.C."/>
            <person name="King G.J."/>
            <person name="Brunel D."/>
            <person name="Delourme R."/>
            <person name="Renard M."/>
            <person name="Aury J.M."/>
            <person name="Adams K.L."/>
            <person name="Batley J."/>
            <person name="Snowdon R.J."/>
            <person name="Tost J."/>
            <person name="Edwards D."/>
            <person name="Zhou Y."/>
            <person name="Hua W."/>
            <person name="Sharpe A.G."/>
            <person name="Paterson A.H."/>
            <person name="Guan C."/>
            <person name="Wincker P."/>
        </authorList>
    </citation>
    <scope>NUCLEOTIDE SEQUENCE [LARGE SCALE GENOMIC DNA]</scope>
    <source>
        <strain evidence="2">cv. Darmor-bzh</strain>
    </source>
</reference>
<name>A0A078J0J6_BRANA</name>
<accession>A0A078J0J6</accession>
<dbReference type="EMBL" id="LK033503">
    <property type="protein sequence ID" value="CDY56603.1"/>
    <property type="molecule type" value="Genomic_DNA"/>
</dbReference>
<dbReference type="PaxDb" id="3708-A0A078J0J6"/>